<keyword evidence="4" id="KW-1185">Reference proteome</keyword>
<dbReference type="Proteomes" id="UP001596060">
    <property type="component" value="Unassembled WGS sequence"/>
</dbReference>
<name>A0ABW0NVE5_9HYPH</name>
<organism evidence="3 4">
    <name type="scientific">Bosea massiliensis</name>
    <dbReference type="NCBI Taxonomy" id="151419"/>
    <lineage>
        <taxon>Bacteria</taxon>
        <taxon>Pseudomonadati</taxon>
        <taxon>Pseudomonadota</taxon>
        <taxon>Alphaproteobacteria</taxon>
        <taxon>Hyphomicrobiales</taxon>
        <taxon>Boseaceae</taxon>
        <taxon>Bosea</taxon>
    </lineage>
</organism>
<comment type="caution">
    <text evidence="3">The sequence shown here is derived from an EMBL/GenBank/DDBJ whole genome shotgun (WGS) entry which is preliminary data.</text>
</comment>
<feature type="chain" id="PRO_5045731830" evidence="1">
    <location>
        <begin position="25"/>
        <end position="286"/>
    </location>
</feature>
<feature type="domain" description="Thiol:disulfide interchange protein DsbD N-terminal" evidence="2">
    <location>
        <begin position="48"/>
        <end position="152"/>
    </location>
</feature>
<sequence length="286" mass="30353">MSAVQRLLTLLAVLAAALATPALAQEAAMSPWSKGDHASLRLIAGATAASGKQRVGVEILMAPGYKTYWRSPGDFGVPPVFDWSGSTNIGGLDVRWPAPERFEDGNGHSLGYVGEVVIPVSVQPADPAKPVMLVLKLDYAVCEKICIPVKGEARLWLEPGVTAVTSPRLERFEARVPAPVKLGPQKTRISVLEAKLDEGAIEPGLRLVLQAPPEGKVEDVFIEGAGMWSFGKPTLSLQPDGTTLALLRIVDRPKGAAGPIPFIITVRGKPAAIETRLDLDIPAAKP</sequence>
<keyword evidence="1" id="KW-0732">Signal</keyword>
<proteinExistence type="predicted"/>
<evidence type="ECO:0000313" key="4">
    <source>
        <dbReference type="Proteomes" id="UP001596060"/>
    </source>
</evidence>
<gene>
    <name evidence="3" type="ORF">ACFPN9_04260</name>
</gene>
<dbReference type="RefSeq" id="WP_066735426.1">
    <property type="nucleotide sequence ID" value="NZ_JBHSLU010000007.1"/>
</dbReference>
<dbReference type="InterPro" id="IPR028250">
    <property type="entry name" value="DsbDN"/>
</dbReference>
<evidence type="ECO:0000259" key="2">
    <source>
        <dbReference type="Pfam" id="PF11412"/>
    </source>
</evidence>
<dbReference type="EMBL" id="JBHSLU010000007">
    <property type="protein sequence ID" value="MFC5504466.1"/>
    <property type="molecule type" value="Genomic_DNA"/>
</dbReference>
<reference evidence="4" key="1">
    <citation type="journal article" date="2019" name="Int. J. Syst. Evol. Microbiol.">
        <title>The Global Catalogue of Microorganisms (GCM) 10K type strain sequencing project: providing services to taxonomists for standard genome sequencing and annotation.</title>
        <authorList>
            <consortium name="The Broad Institute Genomics Platform"/>
            <consortium name="The Broad Institute Genome Sequencing Center for Infectious Disease"/>
            <person name="Wu L."/>
            <person name="Ma J."/>
        </authorList>
    </citation>
    <scope>NUCLEOTIDE SEQUENCE [LARGE SCALE GENOMIC DNA]</scope>
    <source>
        <strain evidence="4">CCUG 43117</strain>
    </source>
</reference>
<accession>A0ABW0NVE5</accession>
<dbReference type="Pfam" id="PF11412">
    <property type="entry name" value="DsbD_N"/>
    <property type="match status" value="1"/>
</dbReference>
<evidence type="ECO:0000256" key="1">
    <source>
        <dbReference type="SAM" id="SignalP"/>
    </source>
</evidence>
<evidence type="ECO:0000313" key="3">
    <source>
        <dbReference type="EMBL" id="MFC5504466.1"/>
    </source>
</evidence>
<feature type="signal peptide" evidence="1">
    <location>
        <begin position="1"/>
        <end position="24"/>
    </location>
</feature>
<protein>
    <submittedName>
        <fullName evidence="3">Protein-disulfide reductase DsbD domain-containing protein</fullName>
    </submittedName>
</protein>